<accession>A0A3N0AGG1</accession>
<protein>
    <recommendedName>
        <fullName evidence="3">NTP pyrophosphohydrolase MazG putative catalytic core domain-containing protein</fullName>
    </recommendedName>
</protein>
<keyword evidence="2" id="KW-1185">Reference proteome</keyword>
<evidence type="ECO:0000313" key="2">
    <source>
        <dbReference type="Proteomes" id="UP000267368"/>
    </source>
</evidence>
<sequence length="92" mass="10053">MRVNVGTVRAFPGVLPDKAQAVKVVEEAAEVFSAWEQWSGVRDEGIRDMLVGELADCVTACANLAAALGVYDLARAVKEAEVRNEERGRYEE</sequence>
<name>A0A3N0AGG1_9ACTN</name>
<dbReference type="AlphaFoldDB" id="A0A3N0AGG1"/>
<reference evidence="2" key="1">
    <citation type="submission" date="2018-05" db="EMBL/GenBank/DDBJ databases">
        <title>Genome Sequencing of selected type strains of the family Eggerthellaceae.</title>
        <authorList>
            <person name="Danylec N."/>
            <person name="Stoll D.A."/>
            <person name="Doetsch A."/>
            <person name="Huch M."/>
        </authorList>
    </citation>
    <scope>NUCLEOTIDE SEQUENCE [LARGE SCALE GENOMIC DNA]</scope>
    <source>
        <strain evidence="2">DSM 17537</strain>
    </source>
</reference>
<evidence type="ECO:0008006" key="3">
    <source>
        <dbReference type="Google" id="ProtNLM"/>
    </source>
</evidence>
<organism evidence="1 2">
    <name type="scientific">Slackia faecicanis</name>
    <dbReference type="NCBI Taxonomy" id="255723"/>
    <lineage>
        <taxon>Bacteria</taxon>
        <taxon>Bacillati</taxon>
        <taxon>Actinomycetota</taxon>
        <taxon>Coriobacteriia</taxon>
        <taxon>Eggerthellales</taxon>
        <taxon>Eggerthellaceae</taxon>
        <taxon>Slackia</taxon>
    </lineage>
</organism>
<dbReference type="OrthoDB" id="9791898at2"/>
<gene>
    <name evidence="1" type="ORF">DMP07_04450</name>
</gene>
<proteinExistence type="predicted"/>
<dbReference type="Proteomes" id="UP000267368">
    <property type="component" value="Unassembled WGS sequence"/>
</dbReference>
<dbReference type="Gene3D" id="1.10.287.1080">
    <property type="entry name" value="MazG-like"/>
    <property type="match status" value="1"/>
</dbReference>
<dbReference type="EMBL" id="QICB01000002">
    <property type="protein sequence ID" value="RNL20834.1"/>
    <property type="molecule type" value="Genomic_DNA"/>
</dbReference>
<evidence type="ECO:0000313" key="1">
    <source>
        <dbReference type="EMBL" id="RNL20834.1"/>
    </source>
</evidence>
<dbReference type="SUPFAM" id="SSF101386">
    <property type="entry name" value="all-alpha NTP pyrophosphatases"/>
    <property type="match status" value="1"/>
</dbReference>
<comment type="caution">
    <text evidence="1">The sequence shown here is derived from an EMBL/GenBank/DDBJ whole genome shotgun (WGS) entry which is preliminary data.</text>
</comment>
<dbReference type="RefSeq" id="WP_123197933.1">
    <property type="nucleotide sequence ID" value="NZ_QICB01000002.1"/>
</dbReference>